<dbReference type="Proteomes" id="UP001470230">
    <property type="component" value="Unassembled WGS sequence"/>
</dbReference>
<evidence type="ECO:0008006" key="4">
    <source>
        <dbReference type="Google" id="ProtNLM"/>
    </source>
</evidence>
<name>A0ABR2L5F0_9EUKA</name>
<keyword evidence="1" id="KW-0472">Membrane</keyword>
<accession>A0ABR2L5F0</accession>
<feature type="transmembrane region" description="Helical" evidence="1">
    <location>
        <begin position="146"/>
        <end position="164"/>
    </location>
</feature>
<keyword evidence="1" id="KW-1133">Transmembrane helix</keyword>
<protein>
    <recommendedName>
        <fullName evidence="4">Dolichyl-diphosphooligosaccharide--protein glycosyltransferase subunit 1</fullName>
    </recommendedName>
</protein>
<sequence length="168" mass="19634">MVAGFRYYSFDAYDFMPGEWMYMNQMDSISHFQMTMLDSYNTTEGINITTYQASVYNTLINITISSKTHLKIKYGETYPEFEIDITQKPSEVAIYDGYLPNDIYSMMTFYSRSSFEISLVFPQDKQTIHTYGFFKQPSYRMDSSDYLIIIGIALLLTFLFKNFIGNAL</sequence>
<evidence type="ECO:0000313" key="2">
    <source>
        <dbReference type="EMBL" id="KAK8898585.1"/>
    </source>
</evidence>
<proteinExistence type="predicted"/>
<reference evidence="2 3" key="1">
    <citation type="submission" date="2024-04" db="EMBL/GenBank/DDBJ databases">
        <title>Tritrichomonas musculus Genome.</title>
        <authorList>
            <person name="Alves-Ferreira E."/>
            <person name="Grigg M."/>
            <person name="Lorenzi H."/>
            <person name="Galac M."/>
        </authorList>
    </citation>
    <scope>NUCLEOTIDE SEQUENCE [LARGE SCALE GENOMIC DNA]</scope>
    <source>
        <strain evidence="2 3">EAF2021</strain>
    </source>
</reference>
<keyword evidence="1" id="KW-0812">Transmembrane</keyword>
<comment type="caution">
    <text evidence="2">The sequence shown here is derived from an EMBL/GenBank/DDBJ whole genome shotgun (WGS) entry which is preliminary data.</text>
</comment>
<dbReference type="EMBL" id="JAPFFF010000001">
    <property type="protein sequence ID" value="KAK8898585.1"/>
    <property type="molecule type" value="Genomic_DNA"/>
</dbReference>
<keyword evidence="3" id="KW-1185">Reference proteome</keyword>
<organism evidence="2 3">
    <name type="scientific">Tritrichomonas musculus</name>
    <dbReference type="NCBI Taxonomy" id="1915356"/>
    <lineage>
        <taxon>Eukaryota</taxon>
        <taxon>Metamonada</taxon>
        <taxon>Parabasalia</taxon>
        <taxon>Tritrichomonadida</taxon>
        <taxon>Tritrichomonadidae</taxon>
        <taxon>Tritrichomonas</taxon>
    </lineage>
</organism>
<evidence type="ECO:0000313" key="3">
    <source>
        <dbReference type="Proteomes" id="UP001470230"/>
    </source>
</evidence>
<gene>
    <name evidence="2" type="ORF">M9Y10_000877</name>
</gene>
<evidence type="ECO:0000256" key="1">
    <source>
        <dbReference type="SAM" id="Phobius"/>
    </source>
</evidence>